<keyword evidence="1" id="KW-0507">mRNA processing</keyword>
<dbReference type="GO" id="GO:0003676">
    <property type="term" value="F:nucleic acid binding"/>
    <property type="evidence" value="ECO:0007669"/>
    <property type="project" value="InterPro"/>
</dbReference>
<dbReference type="Gene3D" id="4.10.60.10">
    <property type="entry name" value="Zinc finger, CCHC-type"/>
    <property type="match status" value="1"/>
</dbReference>
<evidence type="ECO:0000256" key="1">
    <source>
        <dbReference type="ARBA" id="ARBA00022664"/>
    </source>
</evidence>
<dbReference type="PANTHER" id="PTHR12072">
    <property type="entry name" value="CWF19, CELL CYCLE CONTROL PROTEIN"/>
    <property type="match status" value="1"/>
</dbReference>
<reference evidence="6 7" key="1">
    <citation type="journal article" date="2019" name="Nat. Ecol. Evol.">
        <title>Megaphylogeny resolves global patterns of mushroom evolution.</title>
        <authorList>
            <person name="Varga T."/>
            <person name="Krizsan K."/>
            <person name="Foldi C."/>
            <person name="Dima B."/>
            <person name="Sanchez-Garcia M."/>
            <person name="Sanchez-Ramirez S."/>
            <person name="Szollosi G.J."/>
            <person name="Szarkandi J.G."/>
            <person name="Papp V."/>
            <person name="Albert L."/>
            <person name="Andreopoulos W."/>
            <person name="Angelini C."/>
            <person name="Antonin V."/>
            <person name="Barry K.W."/>
            <person name="Bougher N.L."/>
            <person name="Buchanan P."/>
            <person name="Buyck B."/>
            <person name="Bense V."/>
            <person name="Catcheside P."/>
            <person name="Chovatia M."/>
            <person name="Cooper J."/>
            <person name="Damon W."/>
            <person name="Desjardin D."/>
            <person name="Finy P."/>
            <person name="Geml J."/>
            <person name="Haridas S."/>
            <person name="Hughes K."/>
            <person name="Justo A."/>
            <person name="Karasinski D."/>
            <person name="Kautmanova I."/>
            <person name="Kiss B."/>
            <person name="Kocsube S."/>
            <person name="Kotiranta H."/>
            <person name="LaButti K.M."/>
            <person name="Lechner B.E."/>
            <person name="Liimatainen K."/>
            <person name="Lipzen A."/>
            <person name="Lukacs Z."/>
            <person name="Mihaltcheva S."/>
            <person name="Morgado L.N."/>
            <person name="Niskanen T."/>
            <person name="Noordeloos M.E."/>
            <person name="Ohm R.A."/>
            <person name="Ortiz-Santana B."/>
            <person name="Ovrebo C."/>
            <person name="Racz N."/>
            <person name="Riley R."/>
            <person name="Savchenko A."/>
            <person name="Shiryaev A."/>
            <person name="Soop K."/>
            <person name="Spirin V."/>
            <person name="Szebenyi C."/>
            <person name="Tomsovsky M."/>
            <person name="Tulloss R.E."/>
            <person name="Uehling J."/>
            <person name="Grigoriev I.V."/>
            <person name="Vagvolgyi C."/>
            <person name="Papp T."/>
            <person name="Martin F.M."/>
            <person name="Miettinen O."/>
            <person name="Hibbett D.S."/>
            <person name="Nagy L.G."/>
        </authorList>
    </citation>
    <scope>NUCLEOTIDE SEQUENCE [LARGE SCALE GENOMIC DNA]</scope>
    <source>
        <strain evidence="6 7">CBS 121175</strain>
    </source>
</reference>
<sequence length="450" mass="49497">MEGKSSVKVLTVGSAIGSISQLFAKIKSIDAKNGKFDLALCIGDFFGPVQTEEDSNDEISQLLSGKLEAPLECYIMQGDQPLSQRVIDKFAKTGGELCKNVFLMSKSGTVTTAHGLKIACLGGIYEANIYSSSTVAPGFLSPFFALQTVERLLSNTLAKSSSKQSYKSLAAIQSSVSDSQHIDILLSNTIPASITNMSSVPLPDPQLATTGAPPLDELIPKLQPRYHFAAAGGRPPKFWEREPFVWDGEEGRVTRFVSLGAFGNEPATGKRQRWFYAFTIAPPAAIVQPQTRPANATANPFTTGLVRNTIKRPFDDAGENFIFGNVKQPIKRPKTVQGEPGKPPPGYKCRRCDATDHFINDCPERTKPPENYISRPLRSGLPYTRCRGGYWWEKAKTRICVPCLWKRRTLPRGLLGSPSATAFSFRPTRGTERTSERNINRRMLVLSFEP</sequence>
<dbReference type="SUPFAM" id="SSF57756">
    <property type="entry name" value="Retrovirus zinc finger-like domains"/>
    <property type="match status" value="1"/>
</dbReference>
<dbReference type="EMBL" id="ML210147">
    <property type="protein sequence ID" value="TFK30054.1"/>
    <property type="molecule type" value="Genomic_DNA"/>
</dbReference>
<dbReference type="Proteomes" id="UP000307440">
    <property type="component" value="Unassembled WGS sequence"/>
</dbReference>
<evidence type="ECO:0000313" key="6">
    <source>
        <dbReference type="EMBL" id="TFK30054.1"/>
    </source>
</evidence>
<evidence type="ECO:0000256" key="4">
    <source>
        <dbReference type="ARBA" id="ARBA00022833"/>
    </source>
</evidence>
<dbReference type="GO" id="GO:0000398">
    <property type="term" value="P:mRNA splicing, via spliceosome"/>
    <property type="evidence" value="ECO:0007669"/>
    <property type="project" value="TreeGrafter"/>
</dbReference>
<dbReference type="Pfam" id="PF13696">
    <property type="entry name" value="zf-CCHC_2"/>
    <property type="match status" value="1"/>
</dbReference>
<dbReference type="InterPro" id="IPR036875">
    <property type="entry name" value="Znf_CCHC_sf"/>
</dbReference>
<accession>A0A5C3LAJ7</accession>
<dbReference type="CDD" id="cd07380">
    <property type="entry name" value="MPP_CWF19_N"/>
    <property type="match status" value="1"/>
</dbReference>
<keyword evidence="2" id="KW-0479">Metal-binding</keyword>
<evidence type="ECO:0000313" key="7">
    <source>
        <dbReference type="Proteomes" id="UP000307440"/>
    </source>
</evidence>
<keyword evidence="3" id="KW-0863">Zinc-finger</keyword>
<dbReference type="AlphaFoldDB" id="A0A5C3LAJ7"/>
<dbReference type="OrthoDB" id="444325at2759"/>
<dbReference type="GO" id="GO:0071014">
    <property type="term" value="C:post-mRNA release spliceosomal complex"/>
    <property type="evidence" value="ECO:0007669"/>
    <property type="project" value="TreeGrafter"/>
</dbReference>
<protein>
    <recommendedName>
        <fullName evidence="5">Zinc knuckle CX2CX3GHX4C domain-containing protein</fullName>
    </recommendedName>
</protein>
<dbReference type="InterPro" id="IPR025829">
    <property type="entry name" value="Zn_knuckle_CX2CX3GHX4C"/>
</dbReference>
<evidence type="ECO:0000256" key="2">
    <source>
        <dbReference type="ARBA" id="ARBA00022723"/>
    </source>
</evidence>
<keyword evidence="7" id="KW-1185">Reference proteome</keyword>
<gene>
    <name evidence="6" type="ORF">FA15DRAFT_195152</name>
</gene>
<evidence type="ECO:0000259" key="5">
    <source>
        <dbReference type="Pfam" id="PF13696"/>
    </source>
</evidence>
<dbReference type="STRING" id="230819.A0A5C3LAJ7"/>
<feature type="domain" description="Zinc knuckle CX2CX3GHX4C" evidence="5">
    <location>
        <begin position="344"/>
        <end position="364"/>
    </location>
</feature>
<dbReference type="PANTHER" id="PTHR12072:SF4">
    <property type="entry name" value="CWF19-LIKE PROTEIN 1"/>
    <property type="match status" value="1"/>
</dbReference>
<evidence type="ECO:0000256" key="3">
    <source>
        <dbReference type="ARBA" id="ARBA00022771"/>
    </source>
</evidence>
<dbReference type="GO" id="GO:0061632">
    <property type="term" value="F:RNA lariat debranching enzyme activator activity"/>
    <property type="evidence" value="ECO:0007669"/>
    <property type="project" value="TreeGrafter"/>
</dbReference>
<dbReference type="InterPro" id="IPR040194">
    <property type="entry name" value="Cwf19-like"/>
</dbReference>
<organism evidence="6 7">
    <name type="scientific">Coprinopsis marcescibilis</name>
    <name type="common">Agaric fungus</name>
    <name type="synonym">Psathyrella marcescibilis</name>
    <dbReference type="NCBI Taxonomy" id="230819"/>
    <lineage>
        <taxon>Eukaryota</taxon>
        <taxon>Fungi</taxon>
        <taxon>Dikarya</taxon>
        <taxon>Basidiomycota</taxon>
        <taxon>Agaricomycotina</taxon>
        <taxon>Agaricomycetes</taxon>
        <taxon>Agaricomycetidae</taxon>
        <taxon>Agaricales</taxon>
        <taxon>Agaricineae</taxon>
        <taxon>Psathyrellaceae</taxon>
        <taxon>Coprinopsis</taxon>
    </lineage>
</organism>
<keyword evidence="4" id="KW-0862">Zinc</keyword>
<dbReference type="GO" id="GO:0008270">
    <property type="term" value="F:zinc ion binding"/>
    <property type="evidence" value="ECO:0007669"/>
    <property type="project" value="UniProtKB-KW"/>
</dbReference>
<proteinExistence type="predicted"/>
<name>A0A5C3LAJ7_COPMA</name>